<reference evidence="2" key="1">
    <citation type="journal article" date="2019" name="Sci. Rep.">
        <title>Draft genome of Tanacetum cinerariifolium, the natural source of mosquito coil.</title>
        <authorList>
            <person name="Yamashiro T."/>
            <person name="Shiraishi A."/>
            <person name="Satake H."/>
            <person name="Nakayama K."/>
        </authorList>
    </citation>
    <scope>NUCLEOTIDE SEQUENCE</scope>
</reference>
<dbReference type="AlphaFoldDB" id="A0A699GXQ6"/>
<accession>A0A699GXQ6</accession>
<feature type="domain" description="Reverse transcriptase Ty1/copia-type" evidence="1">
    <location>
        <begin position="4"/>
        <end position="163"/>
    </location>
</feature>
<name>A0A699GXQ6_TANCI</name>
<dbReference type="InterPro" id="IPR013103">
    <property type="entry name" value="RVT_2"/>
</dbReference>
<sequence length="168" mass="19234">MVRCMWLFNHKFYADGTLSCYKACLVANGSSQQHRIDFDETFSPVVKPATIHMVLSLAVSRQWPIHQLDVKNAFINGDLSKTVYMHQPPGFVDSRYPHHVFHLQRSLYGLKQAPRAWFQCFVGYATRVGFSYSRCNSSLFIYTQGSQVAYLLIYVDDIILTTSSPVLL</sequence>
<protein>
    <submittedName>
        <fullName evidence="2">Ribonuclease H-like domain-containing protein</fullName>
    </submittedName>
</protein>
<dbReference type="EMBL" id="BKCJ010070518">
    <property type="protein sequence ID" value="GEW71436.1"/>
    <property type="molecule type" value="Genomic_DNA"/>
</dbReference>
<feature type="non-terminal residue" evidence="2">
    <location>
        <position position="168"/>
    </location>
</feature>
<evidence type="ECO:0000313" key="2">
    <source>
        <dbReference type="EMBL" id="GEW71436.1"/>
    </source>
</evidence>
<gene>
    <name evidence="2" type="ORF">Tci_243412</name>
</gene>
<proteinExistence type="predicted"/>
<organism evidence="2">
    <name type="scientific">Tanacetum cinerariifolium</name>
    <name type="common">Dalmatian daisy</name>
    <name type="synonym">Chrysanthemum cinerariifolium</name>
    <dbReference type="NCBI Taxonomy" id="118510"/>
    <lineage>
        <taxon>Eukaryota</taxon>
        <taxon>Viridiplantae</taxon>
        <taxon>Streptophyta</taxon>
        <taxon>Embryophyta</taxon>
        <taxon>Tracheophyta</taxon>
        <taxon>Spermatophyta</taxon>
        <taxon>Magnoliopsida</taxon>
        <taxon>eudicotyledons</taxon>
        <taxon>Gunneridae</taxon>
        <taxon>Pentapetalae</taxon>
        <taxon>asterids</taxon>
        <taxon>campanulids</taxon>
        <taxon>Asterales</taxon>
        <taxon>Asteraceae</taxon>
        <taxon>Asteroideae</taxon>
        <taxon>Anthemideae</taxon>
        <taxon>Anthemidinae</taxon>
        <taxon>Tanacetum</taxon>
    </lineage>
</organism>
<comment type="caution">
    <text evidence="2">The sequence shown here is derived from an EMBL/GenBank/DDBJ whole genome shotgun (WGS) entry which is preliminary data.</text>
</comment>
<dbReference type="InterPro" id="IPR043502">
    <property type="entry name" value="DNA/RNA_pol_sf"/>
</dbReference>
<evidence type="ECO:0000259" key="1">
    <source>
        <dbReference type="Pfam" id="PF07727"/>
    </source>
</evidence>
<dbReference type="SUPFAM" id="SSF56672">
    <property type="entry name" value="DNA/RNA polymerases"/>
    <property type="match status" value="1"/>
</dbReference>
<dbReference type="Pfam" id="PF07727">
    <property type="entry name" value="RVT_2"/>
    <property type="match status" value="1"/>
</dbReference>